<comment type="caution">
    <text evidence="8">The sequence shown here is derived from an EMBL/GenBank/DDBJ whole genome shotgun (WGS) entry which is preliminary data.</text>
</comment>
<reference evidence="8 9" key="1">
    <citation type="submission" date="2015-09" db="EMBL/GenBank/DDBJ databases">
        <title>Draft genome sequence of Kouleothrix aurantiaca JCM 19913.</title>
        <authorList>
            <person name="Hemp J."/>
        </authorList>
    </citation>
    <scope>NUCLEOTIDE SEQUENCE [LARGE SCALE GENOMIC DNA]</scope>
    <source>
        <strain evidence="8 9">COM-B</strain>
    </source>
</reference>
<evidence type="ECO:0000256" key="4">
    <source>
        <dbReference type="ARBA" id="ARBA00022989"/>
    </source>
</evidence>
<evidence type="ECO:0000256" key="3">
    <source>
        <dbReference type="ARBA" id="ARBA00022692"/>
    </source>
</evidence>
<feature type="transmembrane region" description="Helical" evidence="6">
    <location>
        <begin position="148"/>
        <end position="167"/>
    </location>
</feature>
<dbReference type="Pfam" id="PF02588">
    <property type="entry name" value="YitT_membrane"/>
    <property type="match status" value="1"/>
</dbReference>
<dbReference type="Proteomes" id="UP000050509">
    <property type="component" value="Unassembled WGS sequence"/>
</dbReference>
<keyword evidence="4 6" id="KW-1133">Transmembrane helix</keyword>
<evidence type="ECO:0000313" key="9">
    <source>
        <dbReference type="Proteomes" id="UP000050509"/>
    </source>
</evidence>
<feature type="transmembrane region" description="Helical" evidence="6">
    <location>
        <begin position="109"/>
        <end position="127"/>
    </location>
</feature>
<dbReference type="InterPro" id="IPR051461">
    <property type="entry name" value="UPF0750_membrane"/>
</dbReference>
<keyword evidence="5 6" id="KW-0472">Membrane</keyword>
<dbReference type="Gene3D" id="3.30.70.120">
    <property type="match status" value="1"/>
</dbReference>
<dbReference type="InterPro" id="IPR015867">
    <property type="entry name" value="N-reg_PII/ATP_PRibTrfase_C"/>
</dbReference>
<dbReference type="InterPro" id="IPR019264">
    <property type="entry name" value="DUF2179"/>
</dbReference>
<dbReference type="Pfam" id="PF10035">
    <property type="entry name" value="DUF2179"/>
    <property type="match status" value="1"/>
</dbReference>
<dbReference type="AlphaFoldDB" id="A0A0P9DJR3"/>
<accession>A0A0P9DJR3</accession>
<evidence type="ECO:0000256" key="1">
    <source>
        <dbReference type="ARBA" id="ARBA00004651"/>
    </source>
</evidence>
<evidence type="ECO:0000313" key="8">
    <source>
        <dbReference type="EMBL" id="KPV50050.1"/>
    </source>
</evidence>
<dbReference type="GO" id="GO:0005886">
    <property type="term" value="C:plasma membrane"/>
    <property type="evidence" value="ECO:0007669"/>
    <property type="project" value="UniProtKB-SubCell"/>
</dbReference>
<dbReference type="CDD" id="cd16380">
    <property type="entry name" value="YitT_C"/>
    <property type="match status" value="1"/>
</dbReference>
<feature type="transmembrane region" description="Helical" evidence="6">
    <location>
        <begin position="7"/>
        <end position="26"/>
    </location>
</feature>
<proteinExistence type="predicted"/>
<dbReference type="EMBL" id="LJCR01001610">
    <property type="protein sequence ID" value="KPV50050.1"/>
    <property type="molecule type" value="Genomic_DNA"/>
</dbReference>
<organism evidence="8 9">
    <name type="scientific">Kouleothrix aurantiaca</name>
    <dbReference type="NCBI Taxonomy" id="186479"/>
    <lineage>
        <taxon>Bacteria</taxon>
        <taxon>Bacillati</taxon>
        <taxon>Chloroflexota</taxon>
        <taxon>Chloroflexia</taxon>
        <taxon>Chloroflexales</taxon>
        <taxon>Roseiflexineae</taxon>
        <taxon>Roseiflexaceae</taxon>
        <taxon>Kouleothrix</taxon>
    </lineage>
</organism>
<keyword evidence="9" id="KW-1185">Reference proteome</keyword>
<keyword evidence="2" id="KW-1003">Cell membrane</keyword>
<feature type="transmembrane region" description="Helical" evidence="6">
    <location>
        <begin position="38"/>
        <end position="66"/>
    </location>
</feature>
<protein>
    <recommendedName>
        <fullName evidence="7">DUF2179 domain-containing protein</fullName>
    </recommendedName>
</protein>
<dbReference type="PIRSF" id="PIRSF006483">
    <property type="entry name" value="Membrane_protein_YitT"/>
    <property type="match status" value="1"/>
</dbReference>
<keyword evidence="3 6" id="KW-0812">Transmembrane</keyword>
<dbReference type="PANTHER" id="PTHR33545:SF5">
    <property type="entry name" value="UPF0750 MEMBRANE PROTEIN YITT"/>
    <property type="match status" value="1"/>
</dbReference>
<feature type="transmembrane region" description="Helical" evidence="6">
    <location>
        <begin position="173"/>
        <end position="190"/>
    </location>
</feature>
<feature type="domain" description="DUF2179" evidence="7">
    <location>
        <begin position="219"/>
        <end position="273"/>
    </location>
</feature>
<evidence type="ECO:0000256" key="5">
    <source>
        <dbReference type="ARBA" id="ARBA00023136"/>
    </source>
</evidence>
<gene>
    <name evidence="8" type="ORF">SE17_29210</name>
</gene>
<evidence type="ECO:0000256" key="6">
    <source>
        <dbReference type="SAM" id="Phobius"/>
    </source>
</evidence>
<feature type="transmembrane region" description="Helical" evidence="6">
    <location>
        <begin position="78"/>
        <end position="97"/>
    </location>
</feature>
<comment type="subcellular location">
    <subcellularLocation>
        <location evidence="1">Cell membrane</location>
        <topology evidence="1">Multi-pass membrane protein</topology>
    </subcellularLocation>
</comment>
<evidence type="ECO:0000256" key="2">
    <source>
        <dbReference type="ARBA" id="ARBA00022475"/>
    </source>
</evidence>
<dbReference type="InterPro" id="IPR003740">
    <property type="entry name" value="YitT"/>
</dbReference>
<dbReference type="PANTHER" id="PTHR33545">
    <property type="entry name" value="UPF0750 MEMBRANE PROTEIN YITT-RELATED"/>
    <property type="match status" value="1"/>
</dbReference>
<evidence type="ECO:0000259" key="7">
    <source>
        <dbReference type="Pfam" id="PF10035"/>
    </source>
</evidence>
<name>A0A0P9DJR3_9CHLR</name>
<sequence length="301" mass="31859">MGAVVDYLLISVAGLIAALNVALFLAPHRIAPGGVSGIGIIINAITGWSLSLVMLSFNVPLLALGFRMLGGWRFLRRSLLYTIISSGGVDIVARFLPHGGISNDLLLNAIYAGVVGGVSAGLLYRGGGAGASTGIISRVLQRLTGMPLSQAYLCVDGVIIVFAALLFSWEAAMYALMTLFIWGLVADYVLEGPGVIRIATIVTDHGDRVAGAIMKQLGYGVTAWRGEGKFTHQPHDVLFTTINRSQVNELREVVAAADPGALLVIGQGHQALGQRFRPLQPRFRSPNIALTTDDVADGEAR</sequence>